<gene>
    <name evidence="5" type="ORF">BV898_11213</name>
</gene>
<dbReference type="InterPro" id="IPR036388">
    <property type="entry name" value="WH-like_DNA-bd_sf"/>
</dbReference>
<keyword evidence="6" id="KW-1185">Reference proteome</keyword>
<comment type="similarity">
    <text evidence="1 3">Belongs to the ETS family.</text>
</comment>
<evidence type="ECO:0000313" key="6">
    <source>
        <dbReference type="Proteomes" id="UP000192578"/>
    </source>
</evidence>
<sequence>MRFPLYKLRSKRGQREGDMDRFILEQFLAHETMRRQQLQQQLYFDFIRIREQQQERMIYARPSCIVMRNPPGAGAGFIFHPHEVLEVDENEESRRVSSSGKKRPHPPLWQFLKEMLANPRYRTAIRWTDRAEGIFRIDDTALVARKWGEQKRRPDMNYDKMSRGIRQYYKKGIMKKTAKSQRLVYQFCREYAN</sequence>
<name>A0A1W0WHB5_HYPEX</name>
<dbReference type="InterPro" id="IPR046328">
    <property type="entry name" value="ETS_fam"/>
</dbReference>
<proteinExistence type="inferred from homology"/>
<evidence type="ECO:0000313" key="5">
    <source>
        <dbReference type="EMBL" id="OQV14594.1"/>
    </source>
</evidence>
<evidence type="ECO:0000259" key="4">
    <source>
        <dbReference type="PROSITE" id="PS50061"/>
    </source>
</evidence>
<dbReference type="PROSITE" id="PS00346">
    <property type="entry name" value="ETS_DOMAIN_2"/>
    <property type="match status" value="1"/>
</dbReference>
<evidence type="ECO:0000256" key="2">
    <source>
        <dbReference type="ARBA" id="ARBA00023125"/>
    </source>
</evidence>
<dbReference type="PANTHER" id="PTHR11849">
    <property type="entry name" value="ETS"/>
    <property type="match status" value="1"/>
</dbReference>
<comment type="caution">
    <text evidence="5">The sequence shown here is derived from an EMBL/GenBank/DDBJ whole genome shotgun (WGS) entry which is preliminary data.</text>
</comment>
<accession>A0A1W0WHB5</accession>
<dbReference type="PROSITE" id="PS50061">
    <property type="entry name" value="ETS_DOMAIN_3"/>
    <property type="match status" value="1"/>
</dbReference>
<comment type="subcellular location">
    <subcellularLocation>
        <location evidence="3">Nucleus</location>
    </subcellularLocation>
</comment>
<dbReference type="PANTHER" id="PTHR11849:SF182">
    <property type="entry name" value="SAM POINTED DOMAIN-CONTAINING ETS TRANSCRIPTION FACTOR"/>
    <property type="match status" value="1"/>
</dbReference>
<protein>
    <submittedName>
        <fullName evidence="5">DNA-binding protein D-ETS-4</fullName>
    </submittedName>
</protein>
<dbReference type="InterPro" id="IPR036390">
    <property type="entry name" value="WH_DNA-bd_sf"/>
</dbReference>
<dbReference type="SUPFAM" id="SSF46785">
    <property type="entry name" value="Winged helix' DNA-binding domain"/>
    <property type="match status" value="1"/>
</dbReference>
<dbReference type="AlphaFoldDB" id="A0A1W0WHB5"/>
<dbReference type="GO" id="GO:0000981">
    <property type="term" value="F:DNA-binding transcription factor activity, RNA polymerase II-specific"/>
    <property type="evidence" value="ECO:0007669"/>
    <property type="project" value="TreeGrafter"/>
</dbReference>
<dbReference type="SMART" id="SM00413">
    <property type="entry name" value="ETS"/>
    <property type="match status" value="1"/>
</dbReference>
<dbReference type="GO" id="GO:0030154">
    <property type="term" value="P:cell differentiation"/>
    <property type="evidence" value="ECO:0007669"/>
    <property type="project" value="TreeGrafter"/>
</dbReference>
<dbReference type="EMBL" id="MTYJ01000102">
    <property type="protein sequence ID" value="OQV14594.1"/>
    <property type="molecule type" value="Genomic_DNA"/>
</dbReference>
<dbReference type="OrthoDB" id="10057999at2759"/>
<dbReference type="PRINTS" id="PR00454">
    <property type="entry name" value="ETSDOMAIN"/>
</dbReference>
<keyword evidence="3" id="KW-0539">Nucleus</keyword>
<evidence type="ECO:0000256" key="1">
    <source>
        <dbReference type="ARBA" id="ARBA00005562"/>
    </source>
</evidence>
<dbReference type="Gene3D" id="1.10.10.10">
    <property type="entry name" value="Winged helix-like DNA-binding domain superfamily/Winged helix DNA-binding domain"/>
    <property type="match status" value="1"/>
</dbReference>
<dbReference type="Pfam" id="PF00178">
    <property type="entry name" value="Ets"/>
    <property type="match status" value="1"/>
</dbReference>
<keyword evidence="2 3" id="KW-0238">DNA-binding</keyword>
<dbReference type="InterPro" id="IPR000418">
    <property type="entry name" value="Ets_dom"/>
</dbReference>
<organism evidence="5 6">
    <name type="scientific">Hypsibius exemplaris</name>
    <name type="common">Freshwater tardigrade</name>
    <dbReference type="NCBI Taxonomy" id="2072580"/>
    <lineage>
        <taxon>Eukaryota</taxon>
        <taxon>Metazoa</taxon>
        <taxon>Ecdysozoa</taxon>
        <taxon>Tardigrada</taxon>
        <taxon>Eutardigrada</taxon>
        <taxon>Parachela</taxon>
        <taxon>Hypsibioidea</taxon>
        <taxon>Hypsibiidae</taxon>
        <taxon>Hypsibius</taxon>
    </lineage>
</organism>
<feature type="domain" description="ETS" evidence="4">
    <location>
        <begin position="106"/>
        <end position="188"/>
    </location>
</feature>
<reference evidence="6" key="1">
    <citation type="submission" date="2017-01" db="EMBL/GenBank/DDBJ databases">
        <title>Comparative genomics of anhydrobiosis in the tardigrade Hypsibius dujardini.</title>
        <authorList>
            <person name="Yoshida Y."/>
            <person name="Koutsovoulos G."/>
            <person name="Laetsch D."/>
            <person name="Stevens L."/>
            <person name="Kumar S."/>
            <person name="Horikawa D."/>
            <person name="Ishino K."/>
            <person name="Komine S."/>
            <person name="Tomita M."/>
            <person name="Blaxter M."/>
            <person name="Arakawa K."/>
        </authorList>
    </citation>
    <scope>NUCLEOTIDE SEQUENCE [LARGE SCALE GENOMIC DNA]</scope>
    <source>
        <strain evidence="6">Z151</strain>
    </source>
</reference>
<dbReference type="Proteomes" id="UP000192578">
    <property type="component" value="Unassembled WGS sequence"/>
</dbReference>
<dbReference type="GO" id="GO:0043565">
    <property type="term" value="F:sequence-specific DNA binding"/>
    <property type="evidence" value="ECO:0007669"/>
    <property type="project" value="InterPro"/>
</dbReference>
<evidence type="ECO:0000256" key="3">
    <source>
        <dbReference type="RuleBase" id="RU004019"/>
    </source>
</evidence>
<dbReference type="GO" id="GO:0005634">
    <property type="term" value="C:nucleus"/>
    <property type="evidence" value="ECO:0007669"/>
    <property type="project" value="UniProtKB-SubCell"/>
</dbReference>